<evidence type="ECO:0000256" key="1">
    <source>
        <dbReference type="SAM" id="MobiDB-lite"/>
    </source>
</evidence>
<comment type="caution">
    <text evidence="2">The sequence shown here is derived from an EMBL/GenBank/DDBJ whole genome shotgun (WGS) entry which is preliminary data.</text>
</comment>
<organism evidence="2 3">
    <name type="scientific">Actinomadura rubrobrunea</name>
    <dbReference type="NCBI Taxonomy" id="115335"/>
    <lineage>
        <taxon>Bacteria</taxon>
        <taxon>Bacillati</taxon>
        <taxon>Actinomycetota</taxon>
        <taxon>Actinomycetes</taxon>
        <taxon>Streptosporangiales</taxon>
        <taxon>Thermomonosporaceae</taxon>
        <taxon>Actinomadura</taxon>
    </lineage>
</organism>
<sequence>MPVVLKRDADQPRARGALRSHPVGSRRRGARARGTAHSGSYVAVESRPRRCPGIRDPEPKQNGT</sequence>
<evidence type="ECO:0000313" key="2">
    <source>
        <dbReference type="EMBL" id="GLW65962.1"/>
    </source>
</evidence>
<accession>A0A9W6PY59</accession>
<evidence type="ECO:0000313" key="3">
    <source>
        <dbReference type="Proteomes" id="UP001165124"/>
    </source>
</evidence>
<protein>
    <submittedName>
        <fullName evidence="2">Uncharacterized protein</fullName>
    </submittedName>
</protein>
<gene>
    <name evidence="2" type="ORF">Arub01_42060</name>
</gene>
<feature type="region of interest" description="Disordered" evidence="1">
    <location>
        <begin position="1"/>
        <end position="64"/>
    </location>
</feature>
<feature type="compositionally biased region" description="Basic and acidic residues" evidence="1">
    <location>
        <begin position="53"/>
        <end position="64"/>
    </location>
</feature>
<keyword evidence="3" id="KW-1185">Reference proteome</keyword>
<dbReference type="Proteomes" id="UP001165124">
    <property type="component" value="Unassembled WGS sequence"/>
</dbReference>
<feature type="compositionally biased region" description="Basic and acidic residues" evidence="1">
    <location>
        <begin position="1"/>
        <end position="13"/>
    </location>
</feature>
<reference evidence="2" key="1">
    <citation type="submission" date="2023-02" db="EMBL/GenBank/DDBJ databases">
        <title>Actinomadura rubrobrunea NBRC 14622.</title>
        <authorList>
            <person name="Ichikawa N."/>
            <person name="Sato H."/>
            <person name="Tonouchi N."/>
        </authorList>
    </citation>
    <scope>NUCLEOTIDE SEQUENCE</scope>
    <source>
        <strain evidence="2">NBRC 14622</strain>
    </source>
</reference>
<dbReference type="EMBL" id="BSRZ01000011">
    <property type="protein sequence ID" value="GLW65962.1"/>
    <property type="molecule type" value="Genomic_DNA"/>
</dbReference>
<dbReference type="AlphaFoldDB" id="A0A9W6PY59"/>
<proteinExistence type="predicted"/>
<name>A0A9W6PY59_9ACTN</name>